<evidence type="ECO:0000256" key="8">
    <source>
        <dbReference type="ARBA" id="ARBA00023014"/>
    </source>
</evidence>
<evidence type="ECO:0000256" key="3">
    <source>
        <dbReference type="ARBA" id="ARBA00022490"/>
    </source>
</evidence>
<feature type="domain" description="Radical SAM core" evidence="10">
    <location>
        <begin position="41"/>
        <end position="283"/>
    </location>
</feature>
<dbReference type="InterPro" id="IPR007197">
    <property type="entry name" value="rSAM"/>
</dbReference>
<gene>
    <name evidence="11" type="ORF">AA14337_2949</name>
</gene>
<evidence type="ECO:0000256" key="1">
    <source>
        <dbReference type="ARBA" id="ARBA00001966"/>
    </source>
</evidence>
<organism evidence="11 12">
    <name type="scientific">Acetobacter malorum DSM 14337</name>
    <dbReference type="NCBI Taxonomy" id="1307910"/>
    <lineage>
        <taxon>Bacteria</taxon>
        <taxon>Pseudomonadati</taxon>
        <taxon>Pseudomonadota</taxon>
        <taxon>Alphaproteobacteria</taxon>
        <taxon>Acetobacterales</taxon>
        <taxon>Acetobacteraceae</taxon>
        <taxon>Acetobacter</taxon>
    </lineage>
</organism>
<keyword evidence="6" id="KW-0479">Metal-binding</keyword>
<dbReference type="InterPro" id="IPR058240">
    <property type="entry name" value="rSAM_sf"/>
</dbReference>
<keyword evidence="9" id="KW-1015">Disulfide bond</keyword>
<reference evidence="11" key="1">
    <citation type="submission" date="2013-04" db="EMBL/GenBank/DDBJ databases">
        <title>The genome sequencing project of 58 acetic acid bacteria.</title>
        <authorList>
            <person name="Okamoto-Kainuma A."/>
            <person name="Ishikawa M."/>
            <person name="Umino S."/>
            <person name="Koizumi Y."/>
            <person name="Shiwa Y."/>
            <person name="Yoshikawa H."/>
            <person name="Matsutani M."/>
            <person name="Matsushita K."/>
        </authorList>
    </citation>
    <scope>NUCLEOTIDE SEQUENCE</scope>
    <source>
        <strain evidence="11">DSM 14337</strain>
    </source>
</reference>
<evidence type="ECO:0000256" key="2">
    <source>
        <dbReference type="ARBA" id="ARBA00007544"/>
    </source>
</evidence>
<dbReference type="Proteomes" id="UP001065047">
    <property type="component" value="Unassembled WGS sequence"/>
</dbReference>
<evidence type="ECO:0000256" key="6">
    <source>
        <dbReference type="ARBA" id="ARBA00022723"/>
    </source>
</evidence>
<evidence type="ECO:0000256" key="7">
    <source>
        <dbReference type="ARBA" id="ARBA00023004"/>
    </source>
</evidence>
<dbReference type="Gene3D" id="3.20.20.70">
    <property type="entry name" value="Aldolase class I"/>
    <property type="match status" value="1"/>
</dbReference>
<dbReference type="SFLD" id="SFLDS00029">
    <property type="entry name" value="Radical_SAM"/>
    <property type="match status" value="1"/>
</dbReference>
<keyword evidence="3" id="KW-0963">Cytoplasm</keyword>
<dbReference type="InterPro" id="IPR004383">
    <property type="entry name" value="rRNA_lsu_MTrfase_RlmN/Cfr"/>
</dbReference>
<dbReference type="SUPFAM" id="SSF102114">
    <property type="entry name" value="Radical SAM enzymes"/>
    <property type="match status" value="1"/>
</dbReference>
<dbReference type="EMBL" id="BAPF01000050">
    <property type="protein sequence ID" value="GBQ84925.1"/>
    <property type="molecule type" value="Genomic_DNA"/>
</dbReference>
<keyword evidence="4" id="KW-0489">Methyltransferase</keyword>
<evidence type="ECO:0000313" key="11">
    <source>
        <dbReference type="EMBL" id="GBQ84925.1"/>
    </source>
</evidence>
<keyword evidence="12" id="KW-1185">Reference proteome</keyword>
<evidence type="ECO:0000256" key="9">
    <source>
        <dbReference type="ARBA" id="ARBA00023157"/>
    </source>
</evidence>
<name>A0ABQ0PYS2_9PROT</name>
<sequence length="303" mass="34219">MRGSLLMPTPMTMTSSVDQSINHVIPQADGGYYEARFVRRVNDYFICYLSSHTGCSKACRFCHLTTTGQTMMRPSSYDDYMEQARLVFDDYRQALSRPGAVRAARVHFNFMARGEPLENPCLTAPKEFSRLHASLVELSNEFGLEAKFKISSIMPEGYKGEVDDFTALQGVQLYYSLYSLDPSFRKRWLPRAMPPERALDMIAESQKLTGSILVLHQAFIKNENDSFNDVDAIVDAVNKRGIRARFNLVRYNPAAPKYGCEPEEEKLEALFERMSNRLTGGGRGKIVPRVGPDVYASCGMFVP</sequence>
<keyword evidence="7" id="KW-0408">Iron</keyword>
<comment type="cofactor">
    <cofactor evidence="1">
        <name>[4Fe-4S] cluster</name>
        <dbReference type="ChEBI" id="CHEBI:49883"/>
    </cofactor>
</comment>
<comment type="similarity">
    <text evidence="2">Belongs to the radical SAM superfamily. RlmN family.</text>
</comment>
<dbReference type="InterPro" id="IPR013785">
    <property type="entry name" value="Aldolase_TIM"/>
</dbReference>
<dbReference type="PROSITE" id="PS51918">
    <property type="entry name" value="RADICAL_SAM"/>
    <property type="match status" value="1"/>
</dbReference>
<protein>
    <submittedName>
        <fullName evidence="11">Radical SAM protein</fullName>
    </submittedName>
</protein>
<accession>A0ABQ0PYS2</accession>
<comment type="caution">
    <text evidence="11">The sequence shown here is derived from an EMBL/GenBank/DDBJ whole genome shotgun (WGS) entry which is preliminary data.</text>
</comment>
<proteinExistence type="inferred from homology"/>
<evidence type="ECO:0000256" key="4">
    <source>
        <dbReference type="ARBA" id="ARBA00022603"/>
    </source>
</evidence>
<evidence type="ECO:0000313" key="12">
    <source>
        <dbReference type="Proteomes" id="UP001065047"/>
    </source>
</evidence>
<evidence type="ECO:0000256" key="5">
    <source>
        <dbReference type="ARBA" id="ARBA00022691"/>
    </source>
</evidence>
<dbReference type="PIRSF" id="PIRSF006004">
    <property type="entry name" value="CHP00048"/>
    <property type="match status" value="1"/>
</dbReference>
<keyword evidence="4" id="KW-0808">Transferase</keyword>
<evidence type="ECO:0000259" key="10">
    <source>
        <dbReference type="PROSITE" id="PS51918"/>
    </source>
</evidence>
<keyword evidence="8" id="KW-0411">Iron-sulfur</keyword>
<keyword evidence="5" id="KW-0949">S-adenosyl-L-methionine</keyword>